<evidence type="ECO:0000313" key="5">
    <source>
        <dbReference type="EMBL" id="AMS06381.1"/>
    </source>
</evidence>
<reference evidence="5 6" key="1">
    <citation type="submission" date="2016-02" db="EMBL/GenBank/DDBJ databases">
        <title>Complete Genome Sequence of Propionibacterium acidipropionici ATCC 55737.</title>
        <authorList>
            <person name="Luna Flores C.H."/>
            <person name="Nielsen L.K."/>
            <person name="Marcellin E."/>
        </authorList>
    </citation>
    <scope>NUCLEOTIDE SEQUENCE [LARGE SCALE GENOMIC DNA]</scope>
    <source>
        <strain evidence="5 6">ATCC 55737</strain>
    </source>
</reference>
<accession>A0AAC8YGQ9</accession>
<evidence type="ECO:0000256" key="2">
    <source>
        <dbReference type="SAM" id="MobiDB-lite"/>
    </source>
</evidence>
<feature type="domain" description="DUF6286" evidence="4">
    <location>
        <begin position="223"/>
        <end position="332"/>
    </location>
</feature>
<evidence type="ECO:0000259" key="4">
    <source>
        <dbReference type="Pfam" id="PF19803"/>
    </source>
</evidence>
<dbReference type="AlphaFoldDB" id="A0AAC8YGQ9"/>
<organism evidence="5 6">
    <name type="scientific">Acidipropionibacterium acidipropionici</name>
    <dbReference type="NCBI Taxonomy" id="1748"/>
    <lineage>
        <taxon>Bacteria</taxon>
        <taxon>Bacillati</taxon>
        <taxon>Actinomycetota</taxon>
        <taxon>Actinomycetes</taxon>
        <taxon>Propionibacteriales</taxon>
        <taxon>Propionibacteriaceae</taxon>
        <taxon>Acidipropionibacterium</taxon>
    </lineage>
</organism>
<dbReference type="Proteomes" id="UP000075221">
    <property type="component" value="Chromosome"/>
</dbReference>
<dbReference type="EMBL" id="CP014352">
    <property type="protein sequence ID" value="AMS06381.1"/>
    <property type="molecule type" value="Genomic_DNA"/>
</dbReference>
<feature type="compositionally biased region" description="Low complexity" evidence="2">
    <location>
        <begin position="8"/>
        <end position="21"/>
    </location>
</feature>
<evidence type="ECO:0000256" key="3">
    <source>
        <dbReference type="SAM" id="Phobius"/>
    </source>
</evidence>
<dbReference type="RefSeq" id="WP_062820233.1">
    <property type="nucleotide sequence ID" value="NZ_CP014352.1"/>
</dbReference>
<dbReference type="InterPro" id="IPR005531">
    <property type="entry name" value="Asp23"/>
</dbReference>
<evidence type="ECO:0000256" key="1">
    <source>
        <dbReference type="ARBA" id="ARBA00005721"/>
    </source>
</evidence>
<dbReference type="Pfam" id="PF19803">
    <property type="entry name" value="DUF6286"/>
    <property type="match status" value="1"/>
</dbReference>
<protein>
    <recommendedName>
        <fullName evidence="4">DUF6286 domain-containing protein</fullName>
    </recommendedName>
</protein>
<feature type="transmembrane region" description="Helical" evidence="3">
    <location>
        <begin position="157"/>
        <end position="179"/>
    </location>
</feature>
<dbReference type="Pfam" id="PF03780">
    <property type="entry name" value="Asp23"/>
    <property type="match status" value="1"/>
</dbReference>
<proteinExistence type="inferred from homology"/>
<feature type="region of interest" description="Disordered" evidence="2">
    <location>
        <begin position="124"/>
        <end position="145"/>
    </location>
</feature>
<keyword evidence="3" id="KW-1133">Transmembrane helix</keyword>
<comment type="similarity">
    <text evidence="1">Belongs to the asp23 family.</text>
</comment>
<keyword evidence="3" id="KW-0812">Transmembrane</keyword>
<evidence type="ECO:0000313" key="6">
    <source>
        <dbReference type="Proteomes" id="UP000075221"/>
    </source>
</evidence>
<feature type="region of interest" description="Disordered" evidence="2">
    <location>
        <begin position="1"/>
        <end position="21"/>
    </location>
</feature>
<name>A0AAC8YGQ9_9ACTN</name>
<gene>
    <name evidence="5" type="ORF">AXH35_13945</name>
</gene>
<keyword evidence="3" id="KW-0472">Membrane</keyword>
<dbReference type="InterPro" id="IPR046253">
    <property type="entry name" value="DUF6286"/>
</dbReference>
<feature type="transmembrane region" description="Helical" evidence="3">
    <location>
        <begin position="213"/>
        <end position="234"/>
    </location>
</feature>
<sequence length="332" mass="34893">MTATRAPGASERSGSKGSRGSLVVASEVVEKVAAEVAARTDGVDVPHSSALRRVRGGQTAGVRATVVDGIADLQVEVTLRYPDPVERTCRALRDALADQVPRLSGVELRLVDITVVDLVPDPSEARPTAASGAVEEPRPGKKGRHVAPTLLRRPARIVPVAALGVLAVGLGLAALVAGLQRVQHGVLPGWFAGPLHRLSRGSALTWSSWDSRWAWAGSVLLAVVAVVCLAGCVLPGGANGVRLSTGEASQAGGSREIFMADADLEGLVERWIRGHDGVRGVRVRRRGRRLVASVRTTVASPDLLREALARGCEDLVDSLGLARPMGVRLRLR</sequence>